<evidence type="ECO:0000256" key="1">
    <source>
        <dbReference type="ARBA" id="ARBA00008213"/>
    </source>
</evidence>
<accession>A0A5R8XZM1</accession>
<dbReference type="Gene3D" id="1.10.287.180">
    <property type="entry name" value="Transcription elongation factor, GreA/GreB, N-terminal domain"/>
    <property type="match status" value="1"/>
</dbReference>
<feature type="domain" description="Transcription elongation factor GreA/GreB C-terminal" evidence="10">
    <location>
        <begin position="81"/>
        <end position="155"/>
    </location>
</feature>
<dbReference type="InterPro" id="IPR036953">
    <property type="entry name" value="GreA/GreB_C_sf"/>
</dbReference>
<dbReference type="AlphaFoldDB" id="A0A5R8XZM1"/>
<dbReference type="OrthoDB" id="9808774at2"/>
<keyword evidence="5 8" id="KW-0804">Transcription</keyword>
<keyword evidence="3 8" id="KW-0805">Transcription regulation</keyword>
<feature type="domain" description="Transcription elongation factor GreA/GreB N-terminal" evidence="11">
    <location>
        <begin position="5"/>
        <end position="74"/>
    </location>
</feature>
<dbReference type="HAMAP" id="MF_00105">
    <property type="entry name" value="GreA_GreB"/>
    <property type="match status" value="1"/>
</dbReference>
<dbReference type="GO" id="GO:0070063">
    <property type="term" value="F:RNA polymerase binding"/>
    <property type="evidence" value="ECO:0007669"/>
    <property type="project" value="InterPro"/>
</dbReference>
<evidence type="ECO:0000259" key="10">
    <source>
        <dbReference type="Pfam" id="PF01272"/>
    </source>
</evidence>
<dbReference type="EMBL" id="VANU01000004">
    <property type="protein sequence ID" value="TLP37564.1"/>
    <property type="molecule type" value="Genomic_DNA"/>
</dbReference>
<dbReference type="InterPro" id="IPR006359">
    <property type="entry name" value="Tscrpt_elong_fac_GreA"/>
</dbReference>
<evidence type="ECO:0000256" key="2">
    <source>
        <dbReference type="ARBA" id="ARBA00013729"/>
    </source>
</evidence>
<evidence type="ECO:0000256" key="6">
    <source>
        <dbReference type="ARBA" id="ARBA00024916"/>
    </source>
</evidence>
<keyword evidence="4 8" id="KW-0238">DNA-binding</keyword>
<organism evidence="12 13">
    <name type="scientific">Arcobacter arenosus</name>
    <dbReference type="NCBI Taxonomy" id="2576037"/>
    <lineage>
        <taxon>Bacteria</taxon>
        <taxon>Pseudomonadati</taxon>
        <taxon>Campylobacterota</taxon>
        <taxon>Epsilonproteobacteria</taxon>
        <taxon>Campylobacterales</taxon>
        <taxon>Arcobacteraceae</taxon>
        <taxon>Arcobacter</taxon>
    </lineage>
</organism>
<sequence>MQKELITEFGYKRFVKEFKQLAEVEKPYWVKEKEIAAQHGDRSENAEYISAKEMIRNLDKRLRFLEKIINNSTVVETSKIPHEKVNFGSEVKVLDLDKEEEKTFIIVGTFETNPNEYKISNKSPLGKVLLGKELGEEFEFTINNQVFEYEIIDIKRYEFD</sequence>
<dbReference type="InterPro" id="IPR036805">
    <property type="entry name" value="Tscrpt_elong_fac_GreA/B_N_sf"/>
</dbReference>
<dbReference type="InterPro" id="IPR022691">
    <property type="entry name" value="Tscrpt_elong_fac_GreA/B_N"/>
</dbReference>
<evidence type="ECO:0000256" key="4">
    <source>
        <dbReference type="ARBA" id="ARBA00023125"/>
    </source>
</evidence>
<evidence type="ECO:0000256" key="9">
    <source>
        <dbReference type="RuleBase" id="RU000556"/>
    </source>
</evidence>
<dbReference type="PANTHER" id="PTHR30437:SF4">
    <property type="entry name" value="TRANSCRIPTION ELONGATION FACTOR GREA"/>
    <property type="match status" value="1"/>
</dbReference>
<dbReference type="GO" id="GO:0003677">
    <property type="term" value="F:DNA binding"/>
    <property type="evidence" value="ECO:0007669"/>
    <property type="project" value="UniProtKB-UniRule"/>
</dbReference>
<dbReference type="FunFam" id="1.10.287.180:FF:000001">
    <property type="entry name" value="Transcription elongation factor GreA"/>
    <property type="match status" value="1"/>
</dbReference>
<evidence type="ECO:0000256" key="5">
    <source>
        <dbReference type="ARBA" id="ARBA00023163"/>
    </source>
</evidence>
<evidence type="ECO:0000256" key="3">
    <source>
        <dbReference type="ARBA" id="ARBA00023015"/>
    </source>
</evidence>
<dbReference type="Pfam" id="PF01272">
    <property type="entry name" value="GreA_GreB"/>
    <property type="match status" value="1"/>
</dbReference>
<comment type="caution">
    <text evidence="12">The sequence shown here is derived from an EMBL/GenBank/DDBJ whole genome shotgun (WGS) entry which is preliminary data.</text>
</comment>
<comment type="similarity">
    <text evidence="1 8 9">Belongs to the GreA/GreB family.</text>
</comment>
<reference evidence="12 13" key="1">
    <citation type="submission" date="2019-05" db="EMBL/GenBank/DDBJ databases">
        <title>Arcobacter sp. nov., isolated from sea sediment.</title>
        <authorList>
            <person name="Kim W."/>
        </authorList>
    </citation>
    <scope>NUCLEOTIDE SEQUENCE [LARGE SCALE GENOMIC DNA]</scope>
    <source>
        <strain evidence="12 13">CAU 1517</strain>
    </source>
</reference>
<comment type="function">
    <text evidence="6 8 9">Necessary for efficient RNA polymerase transcription elongation past template-encoded arresting sites. The arresting sites in DNA have the property of trapping a certain fraction of elongating RNA polymerases that pass through, resulting in locked ternary complexes. Cleavage of the nascent transcript by cleavage factors such as GreA or GreB allows the resumption of elongation from the new 3'terminus. GreA releases sequences of 2 to 3 nucleotides.</text>
</comment>
<keyword evidence="13" id="KW-1185">Reference proteome</keyword>
<evidence type="ECO:0000256" key="7">
    <source>
        <dbReference type="ARBA" id="ARBA00030776"/>
    </source>
</evidence>
<dbReference type="Gene3D" id="3.10.50.30">
    <property type="entry name" value="Transcription elongation factor, GreA/GreB, C-terminal domain"/>
    <property type="match status" value="1"/>
</dbReference>
<dbReference type="SUPFAM" id="SSF54534">
    <property type="entry name" value="FKBP-like"/>
    <property type="match status" value="1"/>
</dbReference>
<evidence type="ECO:0000259" key="11">
    <source>
        <dbReference type="Pfam" id="PF03449"/>
    </source>
</evidence>
<name>A0A5R8XZM1_9BACT</name>
<dbReference type="RefSeq" id="WP_138152709.1">
    <property type="nucleotide sequence ID" value="NZ_VANU01000004.1"/>
</dbReference>
<protein>
    <recommendedName>
        <fullName evidence="2 8">Transcription elongation factor GreA</fullName>
    </recommendedName>
    <alternativeName>
        <fullName evidence="7 8">Transcript cleavage factor GreA</fullName>
    </alternativeName>
</protein>
<dbReference type="GO" id="GO:0006354">
    <property type="term" value="P:DNA-templated transcription elongation"/>
    <property type="evidence" value="ECO:0007669"/>
    <property type="project" value="TreeGrafter"/>
</dbReference>
<dbReference type="SUPFAM" id="SSF46557">
    <property type="entry name" value="GreA transcript cleavage protein, N-terminal domain"/>
    <property type="match status" value="1"/>
</dbReference>
<dbReference type="Proteomes" id="UP000308901">
    <property type="component" value="Unassembled WGS sequence"/>
</dbReference>
<dbReference type="InterPro" id="IPR001437">
    <property type="entry name" value="Tscrpt_elong_fac_GreA/B_C"/>
</dbReference>
<dbReference type="Pfam" id="PF03449">
    <property type="entry name" value="GreA_GreB_N"/>
    <property type="match status" value="1"/>
</dbReference>
<evidence type="ECO:0000313" key="12">
    <source>
        <dbReference type="EMBL" id="TLP37564.1"/>
    </source>
</evidence>
<keyword evidence="12" id="KW-0251">Elongation factor</keyword>
<keyword evidence="12" id="KW-0648">Protein biosynthesis</keyword>
<evidence type="ECO:0000256" key="8">
    <source>
        <dbReference type="HAMAP-Rule" id="MF_00105"/>
    </source>
</evidence>
<dbReference type="InterPro" id="IPR028624">
    <property type="entry name" value="Tscrpt_elong_fac_GreA/B"/>
</dbReference>
<dbReference type="GO" id="GO:0003746">
    <property type="term" value="F:translation elongation factor activity"/>
    <property type="evidence" value="ECO:0007669"/>
    <property type="project" value="UniProtKB-KW"/>
</dbReference>
<evidence type="ECO:0000313" key="13">
    <source>
        <dbReference type="Proteomes" id="UP000308901"/>
    </source>
</evidence>
<dbReference type="NCBIfam" id="TIGR01462">
    <property type="entry name" value="greA"/>
    <property type="match status" value="1"/>
</dbReference>
<proteinExistence type="inferred from homology"/>
<dbReference type="PANTHER" id="PTHR30437">
    <property type="entry name" value="TRANSCRIPTION ELONGATION FACTOR GREA"/>
    <property type="match status" value="1"/>
</dbReference>
<dbReference type="GO" id="GO:0032784">
    <property type="term" value="P:regulation of DNA-templated transcription elongation"/>
    <property type="evidence" value="ECO:0007669"/>
    <property type="project" value="UniProtKB-UniRule"/>
</dbReference>
<gene>
    <name evidence="8" type="primary">greA</name>
    <name evidence="12" type="ORF">FDK22_09575</name>
</gene>
<dbReference type="InterPro" id="IPR023459">
    <property type="entry name" value="Tscrpt_elong_fac_GreA/B_fam"/>
</dbReference>
<dbReference type="PIRSF" id="PIRSF006092">
    <property type="entry name" value="GreA_GreB"/>
    <property type="match status" value="1"/>
</dbReference>